<feature type="domain" description="RING-type" evidence="15">
    <location>
        <begin position="54"/>
        <end position="261"/>
    </location>
</feature>
<name>A0AAD7PPV0_QUISA</name>
<gene>
    <name evidence="16" type="ORF">O6P43_017903</name>
</gene>
<evidence type="ECO:0000256" key="10">
    <source>
        <dbReference type="ARBA" id="ARBA00022771"/>
    </source>
</evidence>
<evidence type="ECO:0000256" key="1">
    <source>
        <dbReference type="ARBA" id="ARBA00001798"/>
    </source>
</evidence>
<dbReference type="Pfam" id="PF01485">
    <property type="entry name" value="IBR"/>
    <property type="match status" value="2"/>
</dbReference>
<evidence type="ECO:0000256" key="3">
    <source>
        <dbReference type="ARBA" id="ARBA00003976"/>
    </source>
</evidence>
<dbReference type="SUPFAM" id="SSF57850">
    <property type="entry name" value="RING/U-box"/>
    <property type="match status" value="3"/>
</dbReference>
<dbReference type="GO" id="GO:0008270">
    <property type="term" value="F:zinc ion binding"/>
    <property type="evidence" value="ECO:0007669"/>
    <property type="project" value="UniProtKB-KW"/>
</dbReference>
<comment type="caution">
    <text evidence="16">The sequence shown here is derived from an EMBL/GenBank/DDBJ whole genome shotgun (WGS) entry which is preliminary data.</text>
</comment>
<evidence type="ECO:0000313" key="16">
    <source>
        <dbReference type="EMBL" id="KAJ7962714.1"/>
    </source>
</evidence>
<dbReference type="CDD" id="cd22584">
    <property type="entry name" value="Rcat_RBR_unk"/>
    <property type="match status" value="1"/>
</dbReference>
<evidence type="ECO:0000256" key="4">
    <source>
        <dbReference type="ARBA" id="ARBA00004906"/>
    </source>
</evidence>
<dbReference type="InterPro" id="IPR031127">
    <property type="entry name" value="E3_UB_ligase_RBR"/>
</dbReference>
<comment type="function">
    <text evidence="3">Might act as an E3 ubiquitin-protein ligase, or as part of E3 complex, which accepts ubiquitin from specific E2 ubiquitin-conjugating enzymes and then transfers it to substrates.</text>
</comment>
<dbReference type="Gene3D" id="1.20.120.1750">
    <property type="match status" value="1"/>
</dbReference>
<dbReference type="EC" id="2.3.2.31" evidence="6"/>
<dbReference type="PROSITE" id="PS51873">
    <property type="entry name" value="TRIAD"/>
    <property type="match status" value="1"/>
</dbReference>
<evidence type="ECO:0000256" key="11">
    <source>
        <dbReference type="ARBA" id="ARBA00022786"/>
    </source>
</evidence>
<dbReference type="FunFam" id="3.30.40.10:FF:000230">
    <property type="entry name" value="RBR-type E3 ubiquitin transferase"/>
    <property type="match status" value="1"/>
</dbReference>
<protein>
    <recommendedName>
        <fullName evidence="6">RBR-type E3 ubiquitin transferase</fullName>
        <ecNumber evidence="6">2.3.2.31</ecNumber>
    </recommendedName>
</protein>
<comment type="pathway">
    <text evidence="4">Protein modification; protein ubiquitination.</text>
</comment>
<comment type="similarity">
    <text evidence="5">Belongs to the RBR family. Ariadne subfamily.</text>
</comment>
<evidence type="ECO:0000256" key="12">
    <source>
        <dbReference type="ARBA" id="ARBA00022833"/>
    </source>
</evidence>
<dbReference type="InterPro" id="IPR013083">
    <property type="entry name" value="Znf_RING/FYVE/PHD"/>
</dbReference>
<comment type="catalytic activity">
    <reaction evidence="1">
        <text>[E2 ubiquitin-conjugating enzyme]-S-ubiquitinyl-L-cysteine + [acceptor protein]-L-lysine = [E2 ubiquitin-conjugating enzyme]-L-cysteine + [acceptor protein]-N(6)-ubiquitinyl-L-lysine.</text>
        <dbReference type="EC" id="2.3.2.31"/>
    </reaction>
</comment>
<comment type="cofactor">
    <cofactor evidence="2">
        <name>Zn(2+)</name>
        <dbReference type="ChEBI" id="CHEBI:29105"/>
    </cofactor>
</comment>
<dbReference type="PROSITE" id="PS50089">
    <property type="entry name" value="ZF_RING_2"/>
    <property type="match status" value="1"/>
</dbReference>
<accession>A0AAD7PPV0</accession>
<keyword evidence="10 13" id="KW-0863">Zinc-finger</keyword>
<organism evidence="16 17">
    <name type="scientific">Quillaja saponaria</name>
    <name type="common">Soap bark tree</name>
    <dbReference type="NCBI Taxonomy" id="32244"/>
    <lineage>
        <taxon>Eukaryota</taxon>
        <taxon>Viridiplantae</taxon>
        <taxon>Streptophyta</taxon>
        <taxon>Embryophyta</taxon>
        <taxon>Tracheophyta</taxon>
        <taxon>Spermatophyta</taxon>
        <taxon>Magnoliopsida</taxon>
        <taxon>eudicotyledons</taxon>
        <taxon>Gunneridae</taxon>
        <taxon>Pentapetalae</taxon>
        <taxon>rosids</taxon>
        <taxon>fabids</taxon>
        <taxon>Fabales</taxon>
        <taxon>Quillajaceae</taxon>
        <taxon>Quillaja</taxon>
    </lineage>
</organism>
<sequence length="261" mass="30023">MAKELASDPLNLLVFYDKFAEEFQLQEALMASGITSQMENSDPVESIIEVGESSQIFCEICVESKRNDQMFKNDKCVHSFCSDCITKHVAAKIQDSITQVSCPCLDCKSVLELDACRSMVPKELLDRWDDALCEAFILTIPKVYCPFKDCAAMLVDDNEGEVIRESECPFCHKLFCARCNVPWHPGLECEEFQKMNEDERRSEDLVKALASEKKWKRCPQCKYYVEKTQGCLHITCRCKFQFCYGCGEQWTETHGWTCQRN</sequence>
<dbReference type="AlphaFoldDB" id="A0AAD7PPV0"/>
<dbReference type="CDD" id="cd22582">
    <property type="entry name" value="BRcat_RBR_unk"/>
    <property type="match status" value="1"/>
</dbReference>
<dbReference type="Proteomes" id="UP001163823">
    <property type="component" value="Chromosome 7"/>
</dbReference>
<keyword evidence="7 16" id="KW-0808">Transferase</keyword>
<keyword evidence="9" id="KW-0677">Repeat</keyword>
<dbReference type="InterPro" id="IPR002867">
    <property type="entry name" value="IBR_dom"/>
</dbReference>
<dbReference type="InterPro" id="IPR001841">
    <property type="entry name" value="Znf_RING"/>
</dbReference>
<proteinExistence type="inferred from homology"/>
<evidence type="ECO:0000256" key="8">
    <source>
        <dbReference type="ARBA" id="ARBA00022723"/>
    </source>
</evidence>
<dbReference type="PROSITE" id="PS00518">
    <property type="entry name" value="ZF_RING_1"/>
    <property type="match status" value="1"/>
</dbReference>
<dbReference type="InterPro" id="IPR044066">
    <property type="entry name" value="TRIAD_supradom"/>
</dbReference>
<evidence type="ECO:0000259" key="14">
    <source>
        <dbReference type="PROSITE" id="PS50089"/>
    </source>
</evidence>
<evidence type="ECO:0000256" key="6">
    <source>
        <dbReference type="ARBA" id="ARBA00012251"/>
    </source>
</evidence>
<dbReference type="EMBL" id="JARAOO010000007">
    <property type="protein sequence ID" value="KAJ7962714.1"/>
    <property type="molecule type" value="Genomic_DNA"/>
</dbReference>
<keyword evidence="17" id="KW-1185">Reference proteome</keyword>
<evidence type="ECO:0000313" key="17">
    <source>
        <dbReference type="Proteomes" id="UP001163823"/>
    </source>
</evidence>
<dbReference type="SMART" id="SM00647">
    <property type="entry name" value="IBR"/>
    <property type="match status" value="2"/>
</dbReference>
<keyword evidence="12" id="KW-0862">Zinc</keyword>
<dbReference type="Gene3D" id="3.30.40.10">
    <property type="entry name" value="Zinc/RING finger domain, C3HC4 (zinc finger)"/>
    <property type="match status" value="1"/>
</dbReference>
<evidence type="ECO:0000256" key="5">
    <source>
        <dbReference type="ARBA" id="ARBA00005884"/>
    </source>
</evidence>
<reference evidence="16" key="1">
    <citation type="journal article" date="2023" name="Science">
        <title>Elucidation of the pathway for biosynthesis of saponin adjuvants from the soapbark tree.</title>
        <authorList>
            <person name="Reed J."/>
            <person name="Orme A."/>
            <person name="El-Demerdash A."/>
            <person name="Owen C."/>
            <person name="Martin L.B.B."/>
            <person name="Misra R.C."/>
            <person name="Kikuchi S."/>
            <person name="Rejzek M."/>
            <person name="Martin A.C."/>
            <person name="Harkess A."/>
            <person name="Leebens-Mack J."/>
            <person name="Louveau T."/>
            <person name="Stephenson M.J."/>
            <person name="Osbourn A."/>
        </authorList>
    </citation>
    <scope>NUCLEOTIDE SEQUENCE</scope>
    <source>
        <strain evidence="16">S10</strain>
    </source>
</reference>
<evidence type="ECO:0000256" key="2">
    <source>
        <dbReference type="ARBA" id="ARBA00001947"/>
    </source>
</evidence>
<dbReference type="KEGG" id="qsa:O6P43_017903"/>
<evidence type="ECO:0000256" key="9">
    <source>
        <dbReference type="ARBA" id="ARBA00022737"/>
    </source>
</evidence>
<keyword evidence="11" id="KW-0833">Ubl conjugation pathway</keyword>
<keyword evidence="8" id="KW-0479">Metal-binding</keyword>
<dbReference type="GO" id="GO:0061630">
    <property type="term" value="F:ubiquitin protein ligase activity"/>
    <property type="evidence" value="ECO:0007669"/>
    <property type="project" value="UniProtKB-EC"/>
</dbReference>
<evidence type="ECO:0000256" key="7">
    <source>
        <dbReference type="ARBA" id="ARBA00022679"/>
    </source>
</evidence>
<dbReference type="PANTHER" id="PTHR11685">
    <property type="entry name" value="RBR FAMILY RING FINGER AND IBR DOMAIN-CONTAINING"/>
    <property type="match status" value="1"/>
</dbReference>
<feature type="domain" description="RING-type" evidence="14">
    <location>
        <begin position="58"/>
        <end position="103"/>
    </location>
</feature>
<dbReference type="GO" id="GO:0016567">
    <property type="term" value="P:protein ubiquitination"/>
    <property type="evidence" value="ECO:0007669"/>
    <property type="project" value="InterPro"/>
</dbReference>
<dbReference type="InterPro" id="IPR017907">
    <property type="entry name" value="Znf_RING_CS"/>
</dbReference>
<evidence type="ECO:0000256" key="13">
    <source>
        <dbReference type="PROSITE-ProRule" id="PRU00175"/>
    </source>
</evidence>
<evidence type="ECO:0000259" key="15">
    <source>
        <dbReference type="PROSITE" id="PS51873"/>
    </source>
</evidence>